<dbReference type="PANTHER" id="PTHR10357">
    <property type="entry name" value="ALPHA-AMYLASE FAMILY MEMBER"/>
    <property type="match status" value="1"/>
</dbReference>
<dbReference type="SMART" id="SM00642">
    <property type="entry name" value="Aamy"/>
    <property type="match status" value="1"/>
</dbReference>
<dbReference type="SUPFAM" id="SSF51445">
    <property type="entry name" value="(Trans)glycosidases"/>
    <property type="match status" value="1"/>
</dbReference>
<evidence type="ECO:0000313" key="5">
    <source>
        <dbReference type="Proteomes" id="UP001190700"/>
    </source>
</evidence>
<name>A0AAE0FRV5_9CHLO</name>
<sequence>MIQVARETPRFARASQEDSSAGVEFQEWGAEPTLRDFQGGHLLGIVEKLPYLEDLGVNALYLCPIFTSSANHRYHPTDFFSVDPLLGGDAAFDTLLEEAHKRGMRIILDGVFNHTGRGHAAFISCLENGPTSPYADWYTAHSWPLRAYGTERGEVNYNCWGGAVGGEAQGRR</sequence>
<evidence type="ECO:0000256" key="2">
    <source>
        <dbReference type="ARBA" id="ARBA00023295"/>
    </source>
</evidence>
<protein>
    <recommendedName>
        <fullName evidence="3">Glycosyl hydrolase family 13 catalytic domain-containing protein</fullName>
    </recommendedName>
</protein>
<dbReference type="PANTHER" id="PTHR10357:SF210">
    <property type="entry name" value="MALTODEXTRIN GLUCOSIDASE"/>
    <property type="match status" value="1"/>
</dbReference>
<dbReference type="AlphaFoldDB" id="A0AAE0FRV5"/>
<keyword evidence="1" id="KW-0378">Hydrolase</keyword>
<organism evidence="4 5">
    <name type="scientific">Cymbomonas tetramitiformis</name>
    <dbReference type="NCBI Taxonomy" id="36881"/>
    <lineage>
        <taxon>Eukaryota</taxon>
        <taxon>Viridiplantae</taxon>
        <taxon>Chlorophyta</taxon>
        <taxon>Pyramimonadophyceae</taxon>
        <taxon>Pyramimonadales</taxon>
        <taxon>Pyramimonadaceae</taxon>
        <taxon>Cymbomonas</taxon>
    </lineage>
</organism>
<evidence type="ECO:0000256" key="1">
    <source>
        <dbReference type="ARBA" id="ARBA00022801"/>
    </source>
</evidence>
<gene>
    <name evidence="4" type="ORF">CYMTET_26660</name>
</gene>
<feature type="non-terminal residue" evidence="4">
    <location>
        <position position="172"/>
    </location>
</feature>
<dbReference type="Gene3D" id="3.20.20.80">
    <property type="entry name" value="Glycosidases"/>
    <property type="match status" value="1"/>
</dbReference>
<dbReference type="GO" id="GO:0016798">
    <property type="term" value="F:hydrolase activity, acting on glycosyl bonds"/>
    <property type="evidence" value="ECO:0007669"/>
    <property type="project" value="UniProtKB-KW"/>
</dbReference>
<dbReference type="Proteomes" id="UP001190700">
    <property type="component" value="Unassembled WGS sequence"/>
</dbReference>
<feature type="domain" description="Glycosyl hydrolase family 13 catalytic" evidence="3">
    <location>
        <begin position="10"/>
        <end position="172"/>
    </location>
</feature>
<reference evidence="4 5" key="1">
    <citation type="journal article" date="2015" name="Genome Biol. Evol.">
        <title>Comparative Genomics of a Bacterivorous Green Alga Reveals Evolutionary Causalities and Consequences of Phago-Mixotrophic Mode of Nutrition.</title>
        <authorList>
            <person name="Burns J.A."/>
            <person name="Paasch A."/>
            <person name="Narechania A."/>
            <person name="Kim E."/>
        </authorList>
    </citation>
    <scope>NUCLEOTIDE SEQUENCE [LARGE SCALE GENOMIC DNA]</scope>
    <source>
        <strain evidence="4 5">PLY_AMNH</strain>
    </source>
</reference>
<dbReference type="GO" id="GO:0005975">
    <property type="term" value="P:carbohydrate metabolic process"/>
    <property type="evidence" value="ECO:0007669"/>
    <property type="project" value="InterPro"/>
</dbReference>
<dbReference type="InterPro" id="IPR017853">
    <property type="entry name" value="GH"/>
</dbReference>
<dbReference type="Pfam" id="PF00128">
    <property type="entry name" value="Alpha-amylase"/>
    <property type="match status" value="1"/>
</dbReference>
<accession>A0AAE0FRV5</accession>
<dbReference type="EMBL" id="LGRX02014447">
    <property type="protein sequence ID" value="KAK3264612.1"/>
    <property type="molecule type" value="Genomic_DNA"/>
</dbReference>
<keyword evidence="5" id="KW-1185">Reference proteome</keyword>
<keyword evidence="2" id="KW-0326">Glycosidase</keyword>
<proteinExistence type="predicted"/>
<comment type="caution">
    <text evidence="4">The sequence shown here is derived from an EMBL/GenBank/DDBJ whole genome shotgun (WGS) entry which is preliminary data.</text>
</comment>
<evidence type="ECO:0000259" key="3">
    <source>
        <dbReference type="SMART" id="SM00642"/>
    </source>
</evidence>
<dbReference type="InterPro" id="IPR006047">
    <property type="entry name" value="GH13_cat_dom"/>
</dbReference>
<evidence type="ECO:0000313" key="4">
    <source>
        <dbReference type="EMBL" id="KAK3264612.1"/>
    </source>
</evidence>